<gene>
    <name evidence="2" type="ORF">EVAR_51527_1</name>
</gene>
<protein>
    <recommendedName>
        <fullName evidence="4">Secreted protein</fullName>
    </recommendedName>
</protein>
<feature type="signal peptide" evidence="1">
    <location>
        <begin position="1"/>
        <end position="23"/>
    </location>
</feature>
<keyword evidence="3" id="KW-1185">Reference proteome</keyword>
<accession>A0A4C1XEU6</accession>
<evidence type="ECO:0000313" key="3">
    <source>
        <dbReference type="Proteomes" id="UP000299102"/>
    </source>
</evidence>
<comment type="caution">
    <text evidence="2">The sequence shown here is derived from an EMBL/GenBank/DDBJ whole genome shotgun (WGS) entry which is preliminary data.</text>
</comment>
<dbReference type="EMBL" id="BGZK01000800">
    <property type="protein sequence ID" value="GBP60964.1"/>
    <property type="molecule type" value="Genomic_DNA"/>
</dbReference>
<feature type="chain" id="PRO_5020029234" description="Secreted protein" evidence="1">
    <location>
        <begin position="24"/>
        <end position="186"/>
    </location>
</feature>
<evidence type="ECO:0000256" key="1">
    <source>
        <dbReference type="SAM" id="SignalP"/>
    </source>
</evidence>
<sequence length="186" mass="19965">MEAANCCRVLLGLLLLDIRSCNWRRSAACTVRSAWSGSLMRTALIAFLSDVHRHLTGGGRSVACAAWSAWSRMLTRVAGRRCAAGDVRGWVCVRSFTLTDCHFGVPDARHTPTCRGAHAGRYVERTPHHEIDGTSVDDGAAILSSDLLPHGSLMTDADPREATASASSRPLLVFTKLPRRAPAGAA</sequence>
<reference evidence="2 3" key="1">
    <citation type="journal article" date="2019" name="Commun. Biol.">
        <title>The bagworm genome reveals a unique fibroin gene that provides high tensile strength.</title>
        <authorList>
            <person name="Kono N."/>
            <person name="Nakamura H."/>
            <person name="Ohtoshi R."/>
            <person name="Tomita M."/>
            <person name="Numata K."/>
            <person name="Arakawa K."/>
        </authorList>
    </citation>
    <scope>NUCLEOTIDE SEQUENCE [LARGE SCALE GENOMIC DNA]</scope>
</reference>
<keyword evidence="1" id="KW-0732">Signal</keyword>
<name>A0A4C1XEU6_EUMVA</name>
<evidence type="ECO:0000313" key="2">
    <source>
        <dbReference type="EMBL" id="GBP60964.1"/>
    </source>
</evidence>
<dbReference type="AlphaFoldDB" id="A0A4C1XEU6"/>
<organism evidence="2 3">
    <name type="scientific">Eumeta variegata</name>
    <name type="common">Bagworm moth</name>
    <name type="synonym">Eumeta japonica</name>
    <dbReference type="NCBI Taxonomy" id="151549"/>
    <lineage>
        <taxon>Eukaryota</taxon>
        <taxon>Metazoa</taxon>
        <taxon>Ecdysozoa</taxon>
        <taxon>Arthropoda</taxon>
        <taxon>Hexapoda</taxon>
        <taxon>Insecta</taxon>
        <taxon>Pterygota</taxon>
        <taxon>Neoptera</taxon>
        <taxon>Endopterygota</taxon>
        <taxon>Lepidoptera</taxon>
        <taxon>Glossata</taxon>
        <taxon>Ditrysia</taxon>
        <taxon>Tineoidea</taxon>
        <taxon>Psychidae</taxon>
        <taxon>Oiketicinae</taxon>
        <taxon>Eumeta</taxon>
    </lineage>
</organism>
<proteinExistence type="predicted"/>
<evidence type="ECO:0008006" key="4">
    <source>
        <dbReference type="Google" id="ProtNLM"/>
    </source>
</evidence>
<dbReference type="Proteomes" id="UP000299102">
    <property type="component" value="Unassembled WGS sequence"/>
</dbReference>